<protein>
    <submittedName>
        <fullName evidence="5">EspG family protein</fullName>
    </submittedName>
</protein>
<proteinExistence type="inferred from homology"/>
<evidence type="ECO:0000313" key="5">
    <source>
        <dbReference type="EMBL" id="SMD15314.1"/>
    </source>
</evidence>
<comment type="similarity">
    <text evidence="2">Belongs to the EspG family.</text>
</comment>
<evidence type="ECO:0000256" key="3">
    <source>
        <dbReference type="ARBA" id="ARBA00022490"/>
    </source>
</evidence>
<keyword evidence="6" id="KW-1185">Reference proteome</keyword>
<dbReference type="Proteomes" id="UP000192674">
    <property type="component" value="Unassembled WGS sequence"/>
</dbReference>
<comment type="subcellular location">
    <subcellularLocation>
        <location evidence="1">Cytoplasm</location>
    </subcellularLocation>
</comment>
<sequence>MTDFTLSLAAMDILRQQLGIEASAYPFEIPHNGVTPEQRVGIRMAVFADLERRGLAHRGKLSAEIEDALTAMAKWDAAIAVVGIEEGSSCARALVVSAGTRVYRIVQDNQLLRFDRPASVVRGTVDLLPDVKAGQGRSVTFTADSESADALTAGTYLKRPRRRLGQLSVVDRLELTWFDTDVGRYISYAQDGWLTYAPADKNRIAALLQAAI</sequence>
<gene>
    <name evidence="5" type="ORF">SAMN05661093_05244</name>
</gene>
<dbReference type="EMBL" id="FWXV01000004">
    <property type="protein sequence ID" value="SMD15314.1"/>
    <property type="molecule type" value="Genomic_DNA"/>
</dbReference>
<name>A0A1Y5XUW5_KIBAR</name>
<evidence type="ECO:0000256" key="2">
    <source>
        <dbReference type="ARBA" id="ARBA00006411"/>
    </source>
</evidence>
<dbReference type="Pfam" id="PF14011">
    <property type="entry name" value="ESX-1_EspG"/>
    <property type="match status" value="1"/>
</dbReference>
<evidence type="ECO:0000256" key="1">
    <source>
        <dbReference type="ARBA" id="ARBA00004496"/>
    </source>
</evidence>
<keyword evidence="4" id="KW-0143">Chaperone</keyword>
<dbReference type="InterPro" id="IPR025734">
    <property type="entry name" value="EspG"/>
</dbReference>
<evidence type="ECO:0000313" key="6">
    <source>
        <dbReference type="Proteomes" id="UP000192674"/>
    </source>
</evidence>
<dbReference type="RefSeq" id="WP_084429621.1">
    <property type="nucleotide sequence ID" value="NZ_FWXV01000004.1"/>
</dbReference>
<keyword evidence="3" id="KW-0963">Cytoplasm</keyword>
<dbReference type="OrthoDB" id="5175124at2"/>
<dbReference type="AlphaFoldDB" id="A0A1Y5XUW5"/>
<organism evidence="5 6">
    <name type="scientific">Kibdelosporangium aridum</name>
    <dbReference type="NCBI Taxonomy" id="2030"/>
    <lineage>
        <taxon>Bacteria</taxon>
        <taxon>Bacillati</taxon>
        <taxon>Actinomycetota</taxon>
        <taxon>Actinomycetes</taxon>
        <taxon>Pseudonocardiales</taxon>
        <taxon>Pseudonocardiaceae</taxon>
        <taxon>Kibdelosporangium</taxon>
    </lineage>
</organism>
<accession>A0A1Y5XUW5</accession>
<reference evidence="5 6" key="1">
    <citation type="submission" date="2017-04" db="EMBL/GenBank/DDBJ databases">
        <authorList>
            <person name="Afonso C.L."/>
            <person name="Miller P.J."/>
            <person name="Scott M.A."/>
            <person name="Spackman E."/>
            <person name="Goraichik I."/>
            <person name="Dimitrov K.M."/>
            <person name="Suarez D.L."/>
            <person name="Swayne D.E."/>
        </authorList>
    </citation>
    <scope>NUCLEOTIDE SEQUENCE [LARGE SCALE GENOMIC DNA]</scope>
    <source>
        <strain evidence="5 6">DSM 43828</strain>
    </source>
</reference>
<evidence type="ECO:0000256" key="4">
    <source>
        <dbReference type="ARBA" id="ARBA00023186"/>
    </source>
</evidence>